<reference evidence="1 2" key="1">
    <citation type="submission" date="2017-02" db="EMBL/GenBank/DDBJ databases">
        <title>The new phylogeny of genus Mycobacterium.</title>
        <authorList>
            <person name="Tortoli E."/>
            <person name="Trovato A."/>
            <person name="Cirillo D.M."/>
        </authorList>
    </citation>
    <scope>NUCLEOTIDE SEQUENCE [LARGE SCALE GENOMIC DNA]</scope>
    <source>
        <strain evidence="1 2">DSM 45578</strain>
    </source>
</reference>
<dbReference type="Proteomes" id="UP000192366">
    <property type="component" value="Unassembled WGS sequence"/>
</dbReference>
<proteinExistence type="predicted"/>
<name>A0A1W9YNE5_MYCBA</name>
<evidence type="ECO:0000313" key="2">
    <source>
        <dbReference type="Proteomes" id="UP000192366"/>
    </source>
</evidence>
<dbReference type="STRING" id="564198.BST17_27765"/>
<accession>A0A1W9YNE5</accession>
<protein>
    <submittedName>
        <fullName evidence="1">Uncharacterized protein</fullName>
    </submittedName>
</protein>
<dbReference type="EMBL" id="MVHJ01000048">
    <property type="protein sequence ID" value="ORA01553.1"/>
    <property type="molecule type" value="Genomic_DNA"/>
</dbReference>
<evidence type="ECO:0000313" key="1">
    <source>
        <dbReference type="EMBL" id="ORA01553.1"/>
    </source>
</evidence>
<keyword evidence="2" id="KW-1185">Reference proteome</keyword>
<organism evidence="1 2">
    <name type="scientific">Mycolicibacterium bacteremicum</name>
    <name type="common">Mycobacterium bacteremicum</name>
    <dbReference type="NCBI Taxonomy" id="564198"/>
    <lineage>
        <taxon>Bacteria</taxon>
        <taxon>Bacillati</taxon>
        <taxon>Actinomycetota</taxon>
        <taxon>Actinomycetes</taxon>
        <taxon>Mycobacteriales</taxon>
        <taxon>Mycobacteriaceae</taxon>
        <taxon>Mycolicibacterium</taxon>
    </lineage>
</organism>
<sequence>MADGTERQALADFTADKGWNRRAIDRVDVYLRDATRIRVIWGGDDALSGGSRYQDDMMEQYTRDLATVKGWLSR</sequence>
<dbReference type="OrthoDB" id="4629960at2"/>
<dbReference type="RefSeq" id="WP_083062226.1">
    <property type="nucleotide sequence ID" value="NZ_JACKVM010000010.1"/>
</dbReference>
<gene>
    <name evidence="1" type="ORF">BST17_27765</name>
</gene>
<comment type="caution">
    <text evidence="1">The sequence shown here is derived from an EMBL/GenBank/DDBJ whole genome shotgun (WGS) entry which is preliminary data.</text>
</comment>
<dbReference type="AlphaFoldDB" id="A0A1W9YNE5"/>